<dbReference type="InterPro" id="IPR029044">
    <property type="entry name" value="Nucleotide-diphossugar_trans"/>
</dbReference>
<accession>A0ABT1A776</accession>
<dbReference type="RefSeq" id="WP_252443228.1">
    <property type="nucleotide sequence ID" value="NZ_JAGSOV010000059.1"/>
</dbReference>
<keyword evidence="2" id="KW-0808">Transferase</keyword>
<sequence>MPLPAPSVSVCIPVNRGEPYLAESIRSVLDQTYRDFELVVLDNASPDRADIIARRVGDVRIRVERTPSPVPQSEHWNRAVQLSRAQLVKLVRPTDLLHPRCLDMQVNPMEADPGLALVAARRHLIDDQSRVVIPRRGLTGLTGVRTGVEVARRVVRSRSNPIGEPAGVLFRREDFFAAGGWRGDRAFTMDLDLWMRLLQFGEFLGLPEPLAASRMLRTAPDERRAVLDEQRLLLEEIAETDTFSVRGIDLTLGRLFSPTGRFKRRAVAAVAG</sequence>
<organism evidence="2 3">
    <name type="scientific">Pseudonocardia humida</name>
    <dbReference type="NCBI Taxonomy" id="2800819"/>
    <lineage>
        <taxon>Bacteria</taxon>
        <taxon>Bacillati</taxon>
        <taxon>Actinomycetota</taxon>
        <taxon>Actinomycetes</taxon>
        <taxon>Pseudonocardiales</taxon>
        <taxon>Pseudonocardiaceae</taxon>
        <taxon>Pseudonocardia</taxon>
    </lineage>
</organism>
<dbReference type="PANTHER" id="PTHR22916">
    <property type="entry name" value="GLYCOSYLTRANSFERASE"/>
    <property type="match status" value="1"/>
</dbReference>
<feature type="domain" description="Glycosyltransferase 2-like" evidence="1">
    <location>
        <begin position="9"/>
        <end position="173"/>
    </location>
</feature>
<dbReference type="Proteomes" id="UP001165283">
    <property type="component" value="Unassembled WGS sequence"/>
</dbReference>
<dbReference type="EMBL" id="JAGSOV010000059">
    <property type="protein sequence ID" value="MCO1658854.1"/>
    <property type="molecule type" value="Genomic_DNA"/>
</dbReference>
<dbReference type="InterPro" id="IPR001173">
    <property type="entry name" value="Glyco_trans_2-like"/>
</dbReference>
<gene>
    <name evidence="2" type="ORF">KDL28_27665</name>
</gene>
<dbReference type="GO" id="GO:0016757">
    <property type="term" value="F:glycosyltransferase activity"/>
    <property type="evidence" value="ECO:0007669"/>
    <property type="project" value="UniProtKB-KW"/>
</dbReference>
<keyword evidence="2" id="KW-0328">Glycosyltransferase</keyword>
<evidence type="ECO:0000313" key="3">
    <source>
        <dbReference type="Proteomes" id="UP001165283"/>
    </source>
</evidence>
<evidence type="ECO:0000313" key="2">
    <source>
        <dbReference type="EMBL" id="MCO1658854.1"/>
    </source>
</evidence>
<dbReference type="Gene3D" id="3.90.550.10">
    <property type="entry name" value="Spore Coat Polysaccharide Biosynthesis Protein SpsA, Chain A"/>
    <property type="match status" value="1"/>
</dbReference>
<protein>
    <submittedName>
        <fullName evidence="2">Glycosyltransferase</fullName>
        <ecNumber evidence="2">2.4.-.-</ecNumber>
    </submittedName>
</protein>
<comment type="caution">
    <text evidence="2">The sequence shown here is derived from an EMBL/GenBank/DDBJ whole genome shotgun (WGS) entry which is preliminary data.</text>
</comment>
<reference evidence="2" key="1">
    <citation type="submission" date="2021-04" db="EMBL/GenBank/DDBJ databases">
        <title>Pseudonocardia sp. nov., isolated from sandy soil of mangrove forest.</title>
        <authorList>
            <person name="Zan Z."/>
            <person name="Huang R."/>
            <person name="Liu W."/>
        </authorList>
    </citation>
    <scope>NUCLEOTIDE SEQUENCE</scope>
    <source>
        <strain evidence="2">S2-4</strain>
    </source>
</reference>
<dbReference type="PANTHER" id="PTHR22916:SF3">
    <property type="entry name" value="UDP-GLCNAC:BETAGAL BETA-1,3-N-ACETYLGLUCOSAMINYLTRANSFERASE-LIKE PROTEIN 1"/>
    <property type="match status" value="1"/>
</dbReference>
<evidence type="ECO:0000259" key="1">
    <source>
        <dbReference type="Pfam" id="PF00535"/>
    </source>
</evidence>
<dbReference type="SUPFAM" id="SSF53448">
    <property type="entry name" value="Nucleotide-diphospho-sugar transferases"/>
    <property type="match status" value="1"/>
</dbReference>
<dbReference type="EC" id="2.4.-.-" evidence="2"/>
<proteinExistence type="predicted"/>
<dbReference type="Pfam" id="PF00535">
    <property type="entry name" value="Glycos_transf_2"/>
    <property type="match status" value="1"/>
</dbReference>
<name>A0ABT1A776_9PSEU</name>
<keyword evidence="3" id="KW-1185">Reference proteome</keyword>